<sequence>MSDNQDLNRQITAAERLLNLKKSRNNLLGFTKFTMPDHEEPENHDISRYQPVRHHEVIAAALEEAEAGNMPRLIITMPPRHGKSELASRRFPAWFMGRDPYRQMIFATYNADFAQDFGRSVREIMRMPVYQQIFPGCKLRVGSAAADRIQTEEGGLAVFVGTGGSLTGRGADLLIIDDPIKDREEADSKSFRDKLWSWFSEVAMTRLMPGGRVVIIMTRWHEDDLIGRLTDPQNPCFNKEEAANWKVLALPAIADDDDPMGRQPGEALWPERFPISSLDQIRRLSPRGFSALYQGKPTPEDGDYFKREWIRTYAPDDLPQNLRIYAASDHAVSMAQDADKTCLMCVGVDEQDNIWVLPDLWWRKAQTDAVCDGMLDLMKRNKPLLWWAEKGHISKAIGPFLRKRMQEEHIYCAIDEVTPAKDKQTRAQAIRGRMAMNKVFFPRFAAWWPEALNELMKFPSARHDDFVDTIAHIGMGLAIQVGANRAPEKDEGPKVGTLAWVKHSSKMKTWSENRLKSFWS</sequence>
<evidence type="ECO:0000313" key="1">
    <source>
        <dbReference type="EMBL" id="CAB4149828.1"/>
    </source>
</evidence>
<protein>
    <submittedName>
        <fullName evidence="1">Archaeophage PsiM2, terminase large subunit</fullName>
    </submittedName>
</protein>
<dbReference type="InterPro" id="IPR006517">
    <property type="entry name" value="Phage_terminase_lsu-like_C"/>
</dbReference>
<dbReference type="InterPro" id="IPR027417">
    <property type="entry name" value="P-loop_NTPase"/>
</dbReference>
<dbReference type="Pfam" id="PF03237">
    <property type="entry name" value="Terminase_6N"/>
    <property type="match status" value="1"/>
</dbReference>
<evidence type="ECO:0000313" key="2">
    <source>
        <dbReference type="EMBL" id="CAB4163362.1"/>
    </source>
</evidence>
<name>A0A6J5MSN6_9CAUD</name>
<dbReference type="EMBL" id="LR796531">
    <property type="protein sequence ID" value="CAB4149828.1"/>
    <property type="molecule type" value="Genomic_DNA"/>
</dbReference>
<accession>A0A6J5MSN6</accession>
<dbReference type="Gene3D" id="3.40.50.300">
    <property type="entry name" value="P-loop containing nucleotide triphosphate hydrolases"/>
    <property type="match status" value="1"/>
</dbReference>
<proteinExistence type="predicted"/>
<organism evidence="1">
    <name type="scientific">uncultured Caudovirales phage</name>
    <dbReference type="NCBI Taxonomy" id="2100421"/>
    <lineage>
        <taxon>Viruses</taxon>
        <taxon>Duplodnaviria</taxon>
        <taxon>Heunggongvirae</taxon>
        <taxon>Uroviricota</taxon>
        <taxon>Caudoviricetes</taxon>
        <taxon>Peduoviridae</taxon>
        <taxon>Maltschvirus</taxon>
        <taxon>Maltschvirus maltsch</taxon>
    </lineage>
</organism>
<dbReference type="NCBIfam" id="TIGR01630">
    <property type="entry name" value="psiM2_ORF9"/>
    <property type="match status" value="1"/>
</dbReference>
<dbReference type="EMBL" id="LR796756">
    <property type="protein sequence ID" value="CAB4163362.1"/>
    <property type="molecule type" value="Genomic_DNA"/>
</dbReference>
<gene>
    <name evidence="1" type="ORF">UFOVP543_35</name>
    <name evidence="2" type="ORF">UFOVP804_11</name>
</gene>
<reference evidence="1" key="1">
    <citation type="submission" date="2020-04" db="EMBL/GenBank/DDBJ databases">
        <authorList>
            <person name="Chiriac C."/>
            <person name="Salcher M."/>
            <person name="Ghai R."/>
            <person name="Kavagutti S V."/>
        </authorList>
    </citation>
    <scope>NUCLEOTIDE SEQUENCE</scope>
</reference>